<evidence type="ECO:0000313" key="3">
    <source>
        <dbReference type="Proteomes" id="UP000236291"/>
    </source>
</evidence>
<reference evidence="2 3" key="1">
    <citation type="journal article" date="2014" name="Am. J. Bot.">
        <title>Genome assembly and annotation for red clover (Trifolium pratense; Fabaceae).</title>
        <authorList>
            <person name="Istvanek J."/>
            <person name="Jaros M."/>
            <person name="Krenek A."/>
            <person name="Repkova J."/>
        </authorList>
    </citation>
    <scope>NUCLEOTIDE SEQUENCE [LARGE SCALE GENOMIC DNA]</scope>
    <source>
        <strain evidence="3">cv. Tatra</strain>
        <tissue evidence="2">Young leaves</tissue>
    </source>
</reference>
<comment type="caution">
    <text evidence="2">The sequence shown here is derived from an EMBL/GenBank/DDBJ whole genome shotgun (WGS) entry which is preliminary data.</text>
</comment>
<name>A0A2K3LAH7_TRIPR</name>
<evidence type="ECO:0000313" key="2">
    <source>
        <dbReference type="EMBL" id="PNX75526.1"/>
    </source>
</evidence>
<feature type="region of interest" description="Disordered" evidence="1">
    <location>
        <begin position="1"/>
        <end position="24"/>
    </location>
</feature>
<evidence type="ECO:0000256" key="1">
    <source>
        <dbReference type="SAM" id="MobiDB-lite"/>
    </source>
</evidence>
<reference evidence="2 3" key="2">
    <citation type="journal article" date="2017" name="Front. Plant Sci.">
        <title>Gene Classification and Mining of Molecular Markers Useful in Red Clover (Trifolium pratense) Breeding.</title>
        <authorList>
            <person name="Istvanek J."/>
            <person name="Dluhosova J."/>
            <person name="Dluhos P."/>
            <person name="Patkova L."/>
            <person name="Nedelnik J."/>
            <person name="Repkova J."/>
        </authorList>
    </citation>
    <scope>NUCLEOTIDE SEQUENCE [LARGE SCALE GENOMIC DNA]</scope>
    <source>
        <strain evidence="3">cv. Tatra</strain>
        <tissue evidence="2">Young leaves</tissue>
    </source>
</reference>
<gene>
    <name evidence="2" type="ORF">L195_g031463</name>
</gene>
<proteinExistence type="predicted"/>
<sequence length="68" mass="7909">MNTGNQMNQIGTENQDFEQTQEQRKVEEFDGIDAGDVKKLEEEEIVTSVNNETQEEQRKVEEFDGGEW</sequence>
<accession>A0A2K3LAH7</accession>
<dbReference type="EMBL" id="ASHM01029177">
    <property type="protein sequence ID" value="PNX75526.1"/>
    <property type="molecule type" value="Genomic_DNA"/>
</dbReference>
<dbReference type="Proteomes" id="UP000236291">
    <property type="component" value="Unassembled WGS sequence"/>
</dbReference>
<protein>
    <submittedName>
        <fullName evidence="2">Uncharacterized protein</fullName>
    </submittedName>
</protein>
<organism evidence="2 3">
    <name type="scientific">Trifolium pratense</name>
    <name type="common">Red clover</name>
    <dbReference type="NCBI Taxonomy" id="57577"/>
    <lineage>
        <taxon>Eukaryota</taxon>
        <taxon>Viridiplantae</taxon>
        <taxon>Streptophyta</taxon>
        <taxon>Embryophyta</taxon>
        <taxon>Tracheophyta</taxon>
        <taxon>Spermatophyta</taxon>
        <taxon>Magnoliopsida</taxon>
        <taxon>eudicotyledons</taxon>
        <taxon>Gunneridae</taxon>
        <taxon>Pentapetalae</taxon>
        <taxon>rosids</taxon>
        <taxon>fabids</taxon>
        <taxon>Fabales</taxon>
        <taxon>Fabaceae</taxon>
        <taxon>Papilionoideae</taxon>
        <taxon>50 kb inversion clade</taxon>
        <taxon>NPAAA clade</taxon>
        <taxon>Hologalegina</taxon>
        <taxon>IRL clade</taxon>
        <taxon>Trifolieae</taxon>
        <taxon>Trifolium</taxon>
    </lineage>
</organism>
<feature type="region of interest" description="Disordered" evidence="1">
    <location>
        <begin position="47"/>
        <end position="68"/>
    </location>
</feature>
<feature type="compositionally biased region" description="Polar residues" evidence="1">
    <location>
        <begin position="1"/>
        <end position="20"/>
    </location>
</feature>
<dbReference type="AlphaFoldDB" id="A0A2K3LAH7"/>